<name>A0A9Q9DT58_CURCL</name>
<dbReference type="AlphaFoldDB" id="A0A9Q9DT58"/>
<evidence type="ECO:0000313" key="2">
    <source>
        <dbReference type="EMBL" id="USP77424.1"/>
    </source>
</evidence>
<dbReference type="OrthoDB" id="3439489at2759"/>
<dbReference type="Pfam" id="PF16850">
    <property type="entry name" value="Inhibitor_I66"/>
    <property type="match status" value="1"/>
</dbReference>
<protein>
    <submittedName>
        <fullName evidence="2">Uncharacterized protein</fullName>
    </submittedName>
</protein>
<dbReference type="EMBL" id="CP089276">
    <property type="protein sequence ID" value="USP77424.1"/>
    <property type="molecule type" value="Genomic_DNA"/>
</dbReference>
<sequence length="143" mass="15614">MDSLPAPFTVEIDGHPVAKPQADTQDRTHAKTGSEPAVFELKDKRLQSNGHVLARALAENRSLMPKMVFWFKADTATPIHDVVATKDGESYKLEFSGAGLMTQDDGVFADIMGSESTCTHVHTLLLLTLLQAHPSKVVIKMQS</sequence>
<dbReference type="InterPro" id="IPR031755">
    <property type="entry name" value="Inhibitor_I66"/>
</dbReference>
<evidence type="ECO:0000313" key="3">
    <source>
        <dbReference type="Proteomes" id="UP001056012"/>
    </source>
</evidence>
<proteinExistence type="predicted"/>
<accession>A0A9Q9DT58</accession>
<evidence type="ECO:0000256" key="1">
    <source>
        <dbReference type="SAM" id="MobiDB-lite"/>
    </source>
</evidence>
<organism evidence="2 3">
    <name type="scientific">Curvularia clavata</name>
    <dbReference type="NCBI Taxonomy" id="95742"/>
    <lineage>
        <taxon>Eukaryota</taxon>
        <taxon>Fungi</taxon>
        <taxon>Dikarya</taxon>
        <taxon>Ascomycota</taxon>
        <taxon>Pezizomycotina</taxon>
        <taxon>Dothideomycetes</taxon>
        <taxon>Pleosporomycetidae</taxon>
        <taxon>Pleosporales</taxon>
        <taxon>Pleosporineae</taxon>
        <taxon>Pleosporaceae</taxon>
        <taxon>Curvularia</taxon>
    </lineage>
</organism>
<dbReference type="Proteomes" id="UP001056012">
    <property type="component" value="Chromosome 3"/>
</dbReference>
<keyword evidence="3" id="KW-1185">Reference proteome</keyword>
<reference evidence="2" key="1">
    <citation type="submission" date="2021-12" db="EMBL/GenBank/DDBJ databases">
        <title>Curvularia clavata genome.</title>
        <authorList>
            <person name="Cao Y."/>
        </authorList>
    </citation>
    <scope>NUCLEOTIDE SEQUENCE</scope>
    <source>
        <strain evidence="2">Yc1106</strain>
    </source>
</reference>
<dbReference type="GO" id="GO:0004867">
    <property type="term" value="F:serine-type endopeptidase inhibitor activity"/>
    <property type="evidence" value="ECO:0007669"/>
    <property type="project" value="InterPro"/>
</dbReference>
<gene>
    <name evidence="2" type="ORF">yc1106_04698</name>
</gene>
<feature type="region of interest" description="Disordered" evidence="1">
    <location>
        <begin position="1"/>
        <end position="34"/>
    </location>
</feature>
<dbReference type="VEuPathDB" id="FungiDB:yc1106_04698"/>
<dbReference type="Gene3D" id="2.80.10.50">
    <property type="match status" value="1"/>
</dbReference>